<dbReference type="OMA" id="CTALQFI"/>
<dbReference type="GO" id="GO:0008237">
    <property type="term" value="F:metallopeptidase activity"/>
    <property type="evidence" value="ECO:0007669"/>
    <property type="project" value="UniProtKB-KW"/>
</dbReference>
<keyword evidence="7 13" id="KW-0378">Hydrolase</keyword>
<evidence type="ECO:0000256" key="4">
    <source>
        <dbReference type="ARBA" id="ARBA00022490"/>
    </source>
</evidence>
<feature type="binding site" evidence="11">
    <location>
        <position position="339"/>
    </location>
    <ligand>
        <name>Zn(2+)</name>
        <dbReference type="ChEBI" id="CHEBI:29105"/>
        <note>catalytic</note>
    </ligand>
</feature>
<reference evidence="13 14" key="1">
    <citation type="journal article" date="2016" name="Genome Biol. Evol.">
        <title>Gene Family Evolution Reflects Adaptation to Soil Environmental Stressors in the Genome of the Collembolan Orchesella cincta.</title>
        <authorList>
            <person name="Faddeeva-Vakhrusheva A."/>
            <person name="Derks M.F."/>
            <person name="Anvar S.Y."/>
            <person name="Agamennone V."/>
            <person name="Suring W."/>
            <person name="Smit S."/>
            <person name="van Straalen N.M."/>
            <person name="Roelofs D."/>
        </authorList>
    </citation>
    <scope>NUCLEOTIDE SEQUENCE [LARGE SCALE GENOMIC DNA]</scope>
    <source>
        <tissue evidence="13">Mixed pool</tissue>
    </source>
</reference>
<accession>A0A1D2M5V2</accession>
<dbReference type="Gene3D" id="1.25.40.320">
    <property type="entry name" value="Peptidase M1, leukotriene A4 hydrolase/aminopeptidase C-terminal domain"/>
    <property type="match status" value="1"/>
</dbReference>
<dbReference type="InterPro" id="IPR001930">
    <property type="entry name" value="Peptidase_M1"/>
</dbReference>
<dbReference type="GO" id="GO:0004301">
    <property type="term" value="F:epoxide hydrolase activity"/>
    <property type="evidence" value="ECO:0007669"/>
    <property type="project" value="TreeGrafter"/>
</dbReference>
<keyword evidence="8 11" id="KW-0862">Zinc</keyword>
<dbReference type="Proteomes" id="UP000094527">
    <property type="component" value="Unassembled WGS sequence"/>
</dbReference>
<organism evidence="13 14">
    <name type="scientific">Orchesella cincta</name>
    <name type="common">Springtail</name>
    <name type="synonym">Podura cincta</name>
    <dbReference type="NCBI Taxonomy" id="48709"/>
    <lineage>
        <taxon>Eukaryota</taxon>
        <taxon>Metazoa</taxon>
        <taxon>Ecdysozoa</taxon>
        <taxon>Arthropoda</taxon>
        <taxon>Hexapoda</taxon>
        <taxon>Collembola</taxon>
        <taxon>Entomobryomorpha</taxon>
        <taxon>Entomobryoidea</taxon>
        <taxon>Orchesellidae</taxon>
        <taxon>Orchesellinae</taxon>
        <taxon>Orchesella</taxon>
    </lineage>
</organism>
<keyword evidence="14" id="KW-1185">Reference proteome</keyword>
<feature type="active site" description="Proton donor" evidence="10">
    <location>
        <position position="403"/>
    </location>
</feature>
<dbReference type="FunFam" id="1.10.390.10:FF:000003">
    <property type="entry name" value="Leukotriene A(4) hydrolase"/>
    <property type="match status" value="1"/>
</dbReference>
<keyword evidence="4" id="KW-0963">Cytoplasm</keyword>
<dbReference type="InterPro" id="IPR015211">
    <property type="entry name" value="Peptidase_M1_C"/>
</dbReference>
<dbReference type="FunFam" id="3.30.2010.30:FF:000001">
    <property type="entry name" value="Leukotriene A(4) hydrolase"/>
    <property type="match status" value="1"/>
</dbReference>
<dbReference type="InterPro" id="IPR045357">
    <property type="entry name" value="Aminopeptidase_N-like_N"/>
</dbReference>
<evidence type="ECO:0000256" key="10">
    <source>
        <dbReference type="PIRSR" id="PIRSR634015-1"/>
    </source>
</evidence>
<dbReference type="InterPro" id="IPR016024">
    <property type="entry name" value="ARM-type_fold"/>
</dbReference>
<dbReference type="SUPFAM" id="SSF63737">
    <property type="entry name" value="Leukotriene A4 hydrolase N-terminal domain"/>
    <property type="match status" value="1"/>
</dbReference>
<keyword evidence="6 11" id="KW-0479">Metal-binding</keyword>
<feature type="non-terminal residue" evidence="13">
    <location>
        <position position="633"/>
    </location>
</feature>
<feature type="domain" description="Peptidase M1 leukotriene A4 hydrolase/aminopeptidase C-terminal" evidence="12">
    <location>
        <begin position="481"/>
        <end position="629"/>
    </location>
</feature>
<gene>
    <name evidence="13" type="ORF">Ocin01_18339</name>
</gene>
<dbReference type="OrthoDB" id="79562at2759"/>
<dbReference type="AlphaFoldDB" id="A0A1D2M5V2"/>
<dbReference type="SUPFAM" id="SSF55486">
    <property type="entry name" value="Metalloproteases ('zincins'), catalytic domain"/>
    <property type="match status" value="1"/>
</dbReference>
<dbReference type="Gene3D" id="3.30.2010.30">
    <property type="match status" value="1"/>
</dbReference>
<dbReference type="Gene3D" id="1.10.390.10">
    <property type="entry name" value="Neutral Protease Domain 2"/>
    <property type="match status" value="1"/>
</dbReference>
<dbReference type="Pfam" id="PF09127">
    <property type="entry name" value="Leuk-A4-hydro_C"/>
    <property type="match status" value="1"/>
</dbReference>
<comment type="cofactor">
    <cofactor evidence="11">
        <name>Zn(2+)</name>
        <dbReference type="ChEBI" id="CHEBI:29105"/>
    </cofactor>
    <text evidence="11">Binds 1 zinc ion per subunit.</text>
</comment>
<dbReference type="InterPro" id="IPR027268">
    <property type="entry name" value="Peptidase_M4/M1_CTD_sf"/>
</dbReference>
<name>A0A1D2M5V2_ORCCI</name>
<evidence type="ECO:0000256" key="9">
    <source>
        <dbReference type="ARBA" id="ARBA00023049"/>
    </source>
</evidence>
<evidence type="ECO:0000256" key="1">
    <source>
        <dbReference type="ARBA" id="ARBA00004496"/>
    </source>
</evidence>
<evidence type="ECO:0000259" key="12">
    <source>
        <dbReference type="SMART" id="SM01263"/>
    </source>
</evidence>
<dbReference type="Pfam" id="PF01433">
    <property type="entry name" value="Peptidase_M1"/>
    <property type="match status" value="1"/>
</dbReference>
<evidence type="ECO:0000256" key="6">
    <source>
        <dbReference type="ARBA" id="ARBA00022723"/>
    </source>
</evidence>
<dbReference type="InterPro" id="IPR034015">
    <property type="entry name" value="M1_LTA4H"/>
</dbReference>
<dbReference type="Pfam" id="PF17900">
    <property type="entry name" value="Peptidase_M1_N"/>
    <property type="match status" value="1"/>
</dbReference>
<dbReference type="SMART" id="SM01263">
    <property type="entry name" value="Leuk-A4-hydro_C"/>
    <property type="match status" value="1"/>
</dbReference>
<dbReference type="GO" id="GO:0006508">
    <property type="term" value="P:proteolysis"/>
    <property type="evidence" value="ECO:0007669"/>
    <property type="project" value="UniProtKB-KW"/>
</dbReference>
<dbReference type="PANTHER" id="PTHR45726:SF3">
    <property type="entry name" value="LEUKOTRIENE A-4 HYDROLASE"/>
    <property type="match status" value="1"/>
</dbReference>
<dbReference type="GO" id="GO:0043171">
    <property type="term" value="P:peptide catabolic process"/>
    <property type="evidence" value="ECO:0007669"/>
    <property type="project" value="TreeGrafter"/>
</dbReference>
<evidence type="ECO:0000256" key="8">
    <source>
        <dbReference type="ARBA" id="ARBA00022833"/>
    </source>
</evidence>
<dbReference type="GO" id="GO:0004177">
    <property type="term" value="F:aminopeptidase activity"/>
    <property type="evidence" value="ECO:0007669"/>
    <property type="project" value="TreeGrafter"/>
</dbReference>
<evidence type="ECO:0000256" key="11">
    <source>
        <dbReference type="PIRSR" id="PIRSR634015-3"/>
    </source>
</evidence>
<evidence type="ECO:0000256" key="2">
    <source>
        <dbReference type="ARBA" id="ARBA00004609"/>
    </source>
</evidence>
<keyword evidence="9" id="KW-0482">Metalloprotease</keyword>
<dbReference type="STRING" id="48709.A0A1D2M5V2"/>
<keyword evidence="5" id="KW-0645">Protease</keyword>
<comment type="similarity">
    <text evidence="3">Belongs to the peptidase M1 family.</text>
</comment>
<comment type="subcellular location">
    <subcellularLocation>
        <location evidence="2">Cell membrane</location>
        <topology evidence="2">Lipid-anchor</topology>
        <topology evidence="2">GPI-anchor</topology>
    </subcellularLocation>
    <subcellularLocation>
        <location evidence="1">Cytoplasm</location>
    </subcellularLocation>
</comment>
<dbReference type="InterPro" id="IPR038502">
    <property type="entry name" value="M1_LTA-4_hydro/amino_C_sf"/>
</dbReference>
<dbReference type="FunFam" id="2.60.40.1730:FF:000004">
    <property type="entry name" value="Leukotriene A(4) hydrolase"/>
    <property type="match status" value="1"/>
</dbReference>
<proteinExistence type="inferred from homology"/>
<dbReference type="PRINTS" id="PR00756">
    <property type="entry name" value="ALADIPTASE"/>
</dbReference>
<dbReference type="GO" id="GO:0005886">
    <property type="term" value="C:plasma membrane"/>
    <property type="evidence" value="ECO:0007669"/>
    <property type="project" value="UniProtKB-SubCell"/>
</dbReference>
<dbReference type="EMBL" id="LJIJ01003738">
    <property type="protein sequence ID" value="ODM88343.1"/>
    <property type="molecule type" value="Genomic_DNA"/>
</dbReference>
<dbReference type="InterPro" id="IPR042097">
    <property type="entry name" value="Aminopeptidase_N-like_N_sf"/>
</dbReference>
<evidence type="ECO:0000256" key="7">
    <source>
        <dbReference type="ARBA" id="ARBA00022801"/>
    </source>
</evidence>
<evidence type="ECO:0000256" key="3">
    <source>
        <dbReference type="ARBA" id="ARBA00010136"/>
    </source>
</evidence>
<dbReference type="SUPFAM" id="SSF48371">
    <property type="entry name" value="ARM repeat"/>
    <property type="match status" value="1"/>
</dbReference>
<feature type="binding site" evidence="11">
    <location>
        <position position="320"/>
    </location>
    <ligand>
        <name>Zn(2+)</name>
        <dbReference type="ChEBI" id="CHEBI:29105"/>
        <note>catalytic</note>
    </ligand>
</feature>
<dbReference type="Gene3D" id="2.60.40.1730">
    <property type="entry name" value="tricorn interacting facor f3 domain"/>
    <property type="match status" value="1"/>
</dbReference>
<sequence length="633" mass="73521">MLHIHFGNNYVVAAAEESVSKEDWLGKTDPSSYSNPEDFLATQLHIKWEVDFENKILSGVLSYEFDIINKEATYLILDTRDIEINKIASNGKGLLYKLGEKNKIFGTPLKIEIPNESRNEKALTIEIEYKTDPNCSALAWMEPHQTSGNKPFLFSQNQPIHGRSMYPCQDTPSVKTAFTAEIIVPKELVALTSAVPSQDAPKEAGDKRVYKFEQKIPIPSYLMCIAVGDLQSKKIGSHSTIYAEQEIIEKAVADFSDVEQLIEIAEKLFGKYEWEVYNLLFLPRAYPMSGMEHPCISFFSQELITGNKGGIDVLAHELAHSWFGNLVTNRDWNHFWMNEGFTRFADRKILGRTYGEEYRQLESIFGWSVLKYEAENLRNEPELAKLVVDKVVDPDRCLNGIPYEKGSAFLYYLEQTVGGASVFEPFLREYIKKYRHQSIESHQFKEELISHFAPEILRNVDWEIWLHSPGMPPVTNNYSRTLLDPITKLVKRWKEWVPEDRTEVPFKKEDLDGLRNIQLKQFVQELFNVGDLGLEKLKKIEEIYGMHERTRNIADIRARWFQLCGKVRWLETVPLMFEYVNAEGRFGALKRVYRELYEWEEIREAAIKNFNENKKYKMFVTVKVISKVLRLEL</sequence>
<evidence type="ECO:0000313" key="14">
    <source>
        <dbReference type="Proteomes" id="UP000094527"/>
    </source>
</evidence>
<dbReference type="InterPro" id="IPR049980">
    <property type="entry name" value="LTA4H_cat"/>
</dbReference>
<dbReference type="GO" id="GO:0008270">
    <property type="term" value="F:zinc ion binding"/>
    <property type="evidence" value="ECO:0007669"/>
    <property type="project" value="InterPro"/>
</dbReference>
<dbReference type="CDD" id="cd09599">
    <property type="entry name" value="M1_LTA4H"/>
    <property type="match status" value="1"/>
</dbReference>
<evidence type="ECO:0000256" key="5">
    <source>
        <dbReference type="ARBA" id="ARBA00022670"/>
    </source>
</evidence>
<feature type="binding site" evidence="11">
    <location>
        <position position="316"/>
    </location>
    <ligand>
        <name>Zn(2+)</name>
        <dbReference type="ChEBI" id="CHEBI:29105"/>
        <note>catalytic</note>
    </ligand>
</feature>
<dbReference type="GO" id="GO:0005829">
    <property type="term" value="C:cytosol"/>
    <property type="evidence" value="ECO:0007669"/>
    <property type="project" value="TreeGrafter"/>
</dbReference>
<feature type="active site" description="Proton acceptor" evidence="10">
    <location>
        <position position="317"/>
    </location>
</feature>
<dbReference type="PANTHER" id="PTHR45726">
    <property type="entry name" value="LEUKOTRIENE A-4 HYDROLASE"/>
    <property type="match status" value="1"/>
</dbReference>
<comment type="caution">
    <text evidence="13">The sequence shown here is derived from an EMBL/GenBank/DDBJ whole genome shotgun (WGS) entry which is preliminary data.</text>
</comment>
<protein>
    <submittedName>
        <fullName evidence="13">Leukotriene A-4 hydrolase</fullName>
    </submittedName>
</protein>
<evidence type="ECO:0000313" key="13">
    <source>
        <dbReference type="EMBL" id="ODM88343.1"/>
    </source>
</evidence>
<dbReference type="InterPro" id="IPR014782">
    <property type="entry name" value="Peptidase_M1_dom"/>
</dbReference>